<sequence length="148" mass="16726">MASRGPDFPEDLSKAPSKSSLFIKSCVSCNTHRCNSMVPPYLLLTRSHQLAHLLVPQANTNMRLCRISISNPITNVLALYQVFDVALPSKQPHPFLSFRPPPQHVRHQSRPQRYHHYYIAYKLGLKSPAPFLRNSAPATAWIVPVCDI</sequence>
<organism evidence="1 2">
    <name type="scientific">Pseudomassariella vexata</name>
    <dbReference type="NCBI Taxonomy" id="1141098"/>
    <lineage>
        <taxon>Eukaryota</taxon>
        <taxon>Fungi</taxon>
        <taxon>Dikarya</taxon>
        <taxon>Ascomycota</taxon>
        <taxon>Pezizomycotina</taxon>
        <taxon>Sordariomycetes</taxon>
        <taxon>Xylariomycetidae</taxon>
        <taxon>Amphisphaeriales</taxon>
        <taxon>Pseudomassariaceae</taxon>
        <taxon>Pseudomassariella</taxon>
    </lineage>
</organism>
<dbReference type="EMBL" id="MCFJ01000023">
    <property type="protein sequence ID" value="ORY56425.1"/>
    <property type="molecule type" value="Genomic_DNA"/>
</dbReference>
<evidence type="ECO:0000313" key="1">
    <source>
        <dbReference type="EMBL" id="ORY56425.1"/>
    </source>
</evidence>
<dbReference type="AlphaFoldDB" id="A0A1Y2DCM3"/>
<keyword evidence="2" id="KW-1185">Reference proteome</keyword>
<protein>
    <submittedName>
        <fullName evidence="1">Uncharacterized protein</fullName>
    </submittedName>
</protein>
<proteinExistence type="predicted"/>
<dbReference type="RefSeq" id="XP_040710142.1">
    <property type="nucleotide sequence ID" value="XM_040853452.1"/>
</dbReference>
<name>A0A1Y2DCM3_9PEZI</name>
<gene>
    <name evidence="1" type="ORF">BCR38DRAFT_118776</name>
</gene>
<evidence type="ECO:0000313" key="2">
    <source>
        <dbReference type="Proteomes" id="UP000193689"/>
    </source>
</evidence>
<comment type="caution">
    <text evidence="1">The sequence shown here is derived from an EMBL/GenBank/DDBJ whole genome shotgun (WGS) entry which is preliminary data.</text>
</comment>
<accession>A0A1Y2DCM3</accession>
<reference evidence="1 2" key="1">
    <citation type="submission" date="2016-07" db="EMBL/GenBank/DDBJ databases">
        <title>Pervasive Adenine N6-methylation of Active Genes in Fungi.</title>
        <authorList>
            <consortium name="DOE Joint Genome Institute"/>
            <person name="Mondo S.J."/>
            <person name="Dannebaum R.O."/>
            <person name="Kuo R.C."/>
            <person name="Labutti K."/>
            <person name="Haridas S."/>
            <person name="Kuo A."/>
            <person name="Salamov A."/>
            <person name="Ahrendt S.R."/>
            <person name="Lipzen A."/>
            <person name="Sullivan W."/>
            <person name="Andreopoulos W.B."/>
            <person name="Clum A."/>
            <person name="Lindquist E."/>
            <person name="Daum C."/>
            <person name="Ramamoorthy G.K."/>
            <person name="Gryganskyi A."/>
            <person name="Culley D."/>
            <person name="Magnuson J.K."/>
            <person name="James T.Y."/>
            <person name="O'Malley M.A."/>
            <person name="Stajich J.E."/>
            <person name="Spatafora J.W."/>
            <person name="Visel A."/>
            <person name="Grigoriev I.V."/>
        </authorList>
    </citation>
    <scope>NUCLEOTIDE SEQUENCE [LARGE SCALE GENOMIC DNA]</scope>
    <source>
        <strain evidence="1 2">CBS 129021</strain>
    </source>
</reference>
<dbReference type="GeneID" id="63769664"/>
<dbReference type="Proteomes" id="UP000193689">
    <property type="component" value="Unassembled WGS sequence"/>
</dbReference>
<dbReference type="InParanoid" id="A0A1Y2DCM3"/>